<keyword evidence="2 6" id="KW-0678">Repressor</keyword>
<organism evidence="9 10">
    <name type="scientific">Erythroxylum novogranatense</name>
    <dbReference type="NCBI Taxonomy" id="1862640"/>
    <lineage>
        <taxon>Eukaryota</taxon>
        <taxon>Viridiplantae</taxon>
        <taxon>Streptophyta</taxon>
        <taxon>Embryophyta</taxon>
        <taxon>Tracheophyta</taxon>
        <taxon>Spermatophyta</taxon>
        <taxon>Magnoliopsida</taxon>
        <taxon>eudicotyledons</taxon>
        <taxon>Gunneridae</taxon>
        <taxon>Pentapetalae</taxon>
        <taxon>rosids</taxon>
        <taxon>fabids</taxon>
        <taxon>Malpighiales</taxon>
        <taxon>Erythroxylaceae</taxon>
        <taxon>Erythroxylum</taxon>
    </lineage>
</organism>
<keyword evidence="4 6" id="KW-0804">Transcription</keyword>
<gene>
    <name evidence="9" type="ORF">K2173_024324</name>
</gene>
<comment type="function">
    <text evidence="6">Transcriptional repressor that regulates multiple aspects of plant growth and development.</text>
</comment>
<dbReference type="InterPro" id="IPR038933">
    <property type="entry name" value="Ovate"/>
</dbReference>
<evidence type="ECO:0000256" key="4">
    <source>
        <dbReference type="ARBA" id="ARBA00023163"/>
    </source>
</evidence>
<evidence type="ECO:0000256" key="2">
    <source>
        <dbReference type="ARBA" id="ARBA00022491"/>
    </source>
</evidence>
<keyword evidence="10" id="KW-1185">Reference proteome</keyword>
<evidence type="ECO:0000313" key="10">
    <source>
        <dbReference type="Proteomes" id="UP001159364"/>
    </source>
</evidence>
<name>A0AAV8SUR9_9ROSI</name>
<feature type="compositionally biased region" description="Low complexity" evidence="7">
    <location>
        <begin position="145"/>
        <end position="161"/>
    </location>
</feature>
<feature type="compositionally biased region" description="Basic and acidic residues" evidence="7">
    <location>
        <begin position="103"/>
        <end position="120"/>
    </location>
</feature>
<evidence type="ECO:0000256" key="6">
    <source>
        <dbReference type="RuleBase" id="RU367028"/>
    </source>
</evidence>
<dbReference type="PROSITE" id="PS51754">
    <property type="entry name" value="OVATE"/>
    <property type="match status" value="1"/>
</dbReference>
<reference evidence="9 10" key="1">
    <citation type="submission" date="2021-09" db="EMBL/GenBank/DDBJ databases">
        <title>Genomic insights and catalytic innovation underlie evolution of tropane alkaloids biosynthesis.</title>
        <authorList>
            <person name="Wang Y.-J."/>
            <person name="Tian T."/>
            <person name="Huang J.-P."/>
            <person name="Huang S.-X."/>
        </authorList>
    </citation>
    <scope>NUCLEOTIDE SEQUENCE [LARGE SCALE GENOMIC DNA]</scope>
    <source>
        <strain evidence="9">KIB-2018</strain>
        <tissue evidence="9">Leaf</tissue>
    </source>
</reference>
<keyword evidence="3 6" id="KW-0805">Transcription regulation</keyword>
<accession>A0AAV8SUR9</accession>
<evidence type="ECO:0000256" key="7">
    <source>
        <dbReference type="SAM" id="MobiDB-lite"/>
    </source>
</evidence>
<feature type="domain" description="OVATE" evidence="8">
    <location>
        <begin position="191"/>
        <end position="255"/>
    </location>
</feature>
<dbReference type="GO" id="GO:0005634">
    <property type="term" value="C:nucleus"/>
    <property type="evidence" value="ECO:0007669"/>
    <property type="project" value="UniProtKB-SubCell"/>
</dbReference>
<protein>
    <recommendedName>
        <fullName evidence="6">Transcription repressor</fullName>
    </recommendedName>
    <alternativeName>
        <fullName evidence="6">Ovate family protein</fullName>
    </alternativeName>
</protein>
<dbReference type="Proteomes" id="UP001159364">
    <property type="component" value="Linkage Group LG09"/>
</dbReference>
<dbReference type="GO" id="GO:0045892">
    <property type="term" value="P:negative regulation of DNA-templated transcription"/>
    <property type="evidence" value="ECO:0007669"/>
    <property type="project" value="UniProtKB-UniRule"/>
</dbReference>
<comment type="subcellular location">
    <subcellularLocation>
        <location evidence="1 6">Nucleus</location>
    </subcellularLocation>
</comment>
<dbReference type="AlphaFoldDB" id="A0AAV8SUR9"/>
<dbReference type="EMBL" id="JAIWQS010000009">
    <property type="protein sequence ID" value="KAJ8755780.1"/>
    <property type="molecule type" value="Genomic_DNA"/>
</dbReference>
<sequence length="289" mass="33320">MPRRLRKSLQNYLFKIRNPNPTLQFPSNYNSSPKKKWILLSCKHAKTSSFALDHNQTQQVGDTKDETATLADIDRFLFENFQSLYITNDSDDDDDDSDDDDGDTVRQHPKEKDKEVDEHQQVGSSRRFNVLRRRETLQPLQSFAETGSSSLTTTISEETGSNSTLDNTVNVSTACSNNVDVTVFPCDCIALLQYSPEPHDDFRRSMEDMVGARMQQGGKKLDWDFMQQLLFCYVNLNEKKSHKFILSAFVDLVVSLRQHSDKVPARNKNSKVARDQRRKKLRRNITLKF</sequence>
<evidence type="ECO:0000313" key="9">
    <source>
        <dbReference type="EMBL" id="KAJ8755780.1"/>
    </source>
</evidence>
<dbReference type="InterPro" id="IPR006458">
    <property type="entry name" value="Ovate_C"/>
</dbReference>
<keyword evidence="5 6" id="KW-0539">Nucleus</keyword>
<dbReference type="PANTHER" id="PTHR33057:SF117">
    <property type="entry name" value="TRANSCRIPTION REPRESSOR OFP14"/>
    <property type="match status" value="1"/>
</dbReference>
<dbReference type="NCBIfam" id="TIGR01568">
    <property type="entry name" value="A_thal_3678"/>
    <property type="match status" value="1"/>
</dbReference>
<feature type="region of interest" description="Disordered" evidence="7">
    <location>
        <begin position="87"/>
        <end position="131"/>
    </location>
</feature>
<dbReference type="PANTHER" id="PTHR33057">
    <property type="entry name" value="TRANSCRIPTION REPRESSOR OFP7-RELATED"/>
    <property type="match status" value="1"/>
</dbReference>
<dbReference type="Pfam" id="PF04844">
    <property type="entry name" value="Ovate"/>
    <property type="match status" value="1"/>
</dbReference>
<evidence type="ECO:0000259" key="8">
    <source>
        <dbReference type="PROSITE" id="PS51754"/>
    </source>
</evidence>
<evidence type="ECO:0000256" key="3">
    <source>
        <dbReference type="ARBA" id="ARBA00023015"/>
    </source>
</evidence>
<evidence type="ECO:0000256" key="1">
    <source>
        <dbReference type="ARBA" id="ARBA00004123"/>
    </source>
</evidence>
<evidence type="ECO:0000256" key="5">
    <source>
        <dbReference type="ARBA" id="ARBA00023242"/>
    </source>
</evidence>
<comment type="caution">
    <text evidence="9">The sequence shown here is derived from an EMBL/GenBank/DDBJ whole genome shotgun (WGS) entry which is preliminary data.</text>
</comment>
<feature type="region of interest" description="Disordered" evidence="7">
    <location>
        <begin position="144"/>
        <end position="163"/>
    </location>
</feature>
<proteinExistence type="predicted"/>
<feature type="compositionally biased region" description="Acidic residues" evidence="7">
    <location>
        <begin position="89"/>
        <end position="102"/>
    </location>
</feature>